<dbReference type="GO" id="GO:0005886">
    <property type="term" value="C:plasma membrane"/>
    <property type="evidence" value="ECO:0007669"/>
    <property type="project" value="UniProtKB-SubCell"/>
</dbReference>
<evidence type="ECO:0000256" key="7">
    <source>
        <dbReference type="SAM" id="Phobius"/>
    </source>
</evidence>
<feature type="transmembrane region" description="Helical" evidence="7">
    <location>
        <begin position="72"/>
        <end position="90"/>
    </location>
</feature>
<feature type="transmembrane region" description="Helical" evidence="7">
    <location>
        <begin position="318"/>
        <end position="343"/>
    </location>
</feature>
<feature type="transmembrane region" description="Helical" evidence="7">
    <location>
        <begin position="263"/>
        <end position="280"/>
    </location>
</feature>
<evidence type="ECO:0000256" key="1">
    <source>
        <dbReference type="ARBA" id="ARBA00004651"/>
    </source>
</evidence>
<feature type="transmembrane region" description="Helical" evidence="7">
    <location>
        <begin position="130"/>
        <end position="149"/>
    </location>
</feature>
<dbReference type="Pfam" id="PF07690">
    <property type="entry name" value="MFS_1"/>
    <property type="match status" value="1"/>
</dbReference>
<comment type="subcellular location">
    <subcellularLocation>
        <location evidence="1">Cell membrane</location>
        <topology evidence="1">Multi-pass membrane protein</topology>
    </subcellularLocation>
</comment>
<dbReference type="EMBL" id="JRMW01000019">
    <property type="protein sequence ID" value="KGF05118.1"/>
    <property type="molecule type" value="Genomic_DNA"/>
</dbReference>
<keyword evidence="3" id="KW-0813">Transport</keyword>
<feature type="transmembrane region" description="Helical" evidence="7">
    <location>
        <begin position="233"/>
        <end position="251"/>
    </location>
</feature>
<dbReference type="PROSITE" id="PS50850">
    <property type="entry name" value="MFS"/>
    <property type="match status" value="1"/>
</dbReference>
<reference evidence="9 10" key="1">
    <citation type="submission" date="2014-07" db="EMBL/GenBank/DDBJ databases">
        <authorList>
            <person name="McCorrison J."/>
            <person name="Sanka R."/>
            <person name="Torralba M."/>
            <person name="Gillis M."/>
            <person name="Haft D.H."/>
            <person name="Methe B."/>
            <person name="Sutton G."/>
            <person name="Nelson K.E."/>
        </authorList>
    </citation>
    <scope>NUCLEOTIDE SEQUENCE [LARGE SCALE GENOMIC DNA]</scope>
    <source>
        <strain evidence="9 10">S7-1-13</strain>
    </source>
</reference>
<evidence type="ECO:0000256" key="2">
    <source>
        <dbReference type="ARBA" id="ARBA00008335"/>
    </source>
</evidence>
<dbReference type="InterPro" id="IPR011701">
    <property type="entry name" value="MFS"/>
</dbReference>
<dbReference type="RefSeq" id="WP_037326413.1">
    <property type="nucleotide sequence ID" value="NZ_JRMW01000019.1"/>
</dbReference>
<sequence length="381" mass="41514">MEKISRKDWAALFIALFHTTPIAINQFAPNIIDGLGIPISITELILSLNAITGTIFLLLSGNINEKFGMRKTTIFGLSLVILSGLIPLCFRNELGIILNRLILGTGIGIYGANSSTYISIFNSGNKKAKLLGFRNAFEMIGLILAIFLAGSLGKNDFYNSFAVYVIALLPLIFFVATIPEVKFDSSESDEKFKANRFVKYYAAISFIVIMSTSAMNLRFPTVLAKNGIIGESISLYTMIIMFVGMIGGFSFGKVYEIFKNHTLKVAILMVIIGSILISITDESVSLLVIGVGLATFFQSIVISYLVGDLENQMISKHIAKATGIIFASNNIGTLVSPLVLLALKNITGFTNLTGVFIGIAAILTLFLLYEVFFLKSDINKI</sequence>
<feature type="transmembrane region" description="Helical" evidence="7">
    <location>
        <begin position="286"/>
        <end position="306"/>
    </location>
</feature>
<gene>
    <name evidence="9" type="ORF">HMPREF1630_01555</name>
</gene>
<dbReference type="eggNOG" id="COG0738">
    <property type="taxonomic scope" value="Bacteria"/>
</dbReference>
<keyword evidence="6 7" id="KW-0472">Membrane</keyword>
<dbReference type="AlphaFoldDB" id="A0A095X5J6"/>
<feature type="transmembrane region" description="Helical" evidence="7">
    <location>
        <begin position="96"/>
        <end position="118"/>
    </location>
</feature>
<keyword evidence="5 7" id="KW-1133">Transmembrane helix</keyword>
<proteinExistence type="inferred from homology"/>
<feature type="transmembrane region" description="Helical" evidence="7">
    <location>
        <begin position="200"/>
        <end position="221"/>
    </location>
</feature>
<feature type="transmembrane region" description="Helical" evidence="7">
    <location>
        <begin position="35"/>
        <end position="60"/>
    </location>
</feature>
<evidence type="ECO:0000259" key="8">
    <source>
        <dbReference type="PROSITE" id="PS50850"/>
    </source>
</evidence>
<accession>A0A095X5J6</accession>
<comment type="caution">
    <text evidence="9">The sequence shown here is derived from an EMBL/GenBank/DDBJ whole genome shotgun (WGS) entry which is preliminary data.</text>
</comment>
<evidence type="ECO:0000256" key="3">
    <source>
        <dbReference type="ARBA" id="ARBA00022448"/>
    </source>
</evidence>
<evidence type="ECO:0000256" key="5">
    <source>
        <dbReference type="ARBA" id="ARBA00022989"/>
    </source>
</evidence>
<dbReference type="PANTHER" id="PTHR23514">
    <property type="entry name" value="BYPASS OF STOP CODON PROTEIN 6"/>
    <property type="match status" value="1"/>
</dbReference>
<dbReference type="InterPro" id="IPR020846">
    <property type="entry name" value="MFS_dom"/>
</dbReference>
<feature type="transmembrane region" description="Helical" evidence="7">
    <location>
        <begin position="161"/>
        <end position="179"/>
    </location>
</feature>
<comment type="similarity">
    <text evidence="2">Belongs to the major facilitator superfamily.</text>
</comment>
<organism evidence="9 10">
    <name type="scientific">Anaerococcus lactolyticus S7-1-13</name>
    <dbReference type="NCBI Taxonomy" id="1284686"/>
    <lineage>
        <taxon>Bacteria</taxon>
        <taxon>Bacillati</taxon>
        <taxon>Bacillota</taxon>
        <taxon>Tissierellia</taxon>
        <taxon>Tissierellales</taxon>
        <taxon>Peptoniphilaceae</taxon>
        <taxon>Anaerococcus</taxon>
    </lineage>
</organism>
<dbReference type="Gene3D" id="1.20.1250.20">
    <property type="entry name" value="MFS general substrate transporter like domains"/>
    <property type="match status" value="1"/>
</dbReference>
<evidence type="ECO:0000256" key="6">
    <source>
        <dbReference type="ARBA" id="ARBA00023136"/>
    </source>
</evidence>
<feature type="transmembrane region" description="Helical" evidence="7">
    <location>
        <begin position="355"/>
        <end position="374"/>
    </location>
</feature>
<dbReference type="SUPFAM" id="SSF103473">
    <property type="entry name" value="MFS general substrate transporter"/>
    <property type="match status" value="1"/>
</dbReference>
<dbReference type="PANTHER" id="PTHR23514:SF3">
    <property type="entry name" value="BYPASS OF STOP CODON PROTEIN 6"/>
    <property type="match status" value="1"/>
</dbReference>
<feature type="domain" description="Major facilitator superfamily (MFS) profile" evidence="8">
    <location>
        <begin position="4"/>
        <end position="378"/>
    </location>
</feature>
<dbReference type="GO" id="GO:0022857">
    <property type="term" value="F:transmembrane transporter activity"/>
    <property type="evidence" value="ECO:0007669"/>
    <property type="project" value="InterPro"/>
</dbReference>
<keyword evidence="4 7" id="KW-0812">Transmembrane</keyword>
<dbReference type="OrthoDB" id="2412976at2"/>
<evidence type="ECO:0000256" key="4">
    <source>
        <dbReference type="ARBA" id="ARBA00022692"/>
    </source>
</evidence>
<evidence type="ECO:0000313" key="10">
    <source>
        <dbReference type="Proteomes" id="UP000029579"/>
    </source>
</evidence>
<name>A0A095X5J6_9FIRM</name>
<dbReference type="Proteomes" id="UP000029579">
    <property type="component" value="Unassembled WGS sequence"/>
</dbReference>
<evidence type="ECO:0000313" key="9">
    <source>
        <dbReference type="EMBL" id="KGF05118.1"/>
    </source>
</evidence>
<dbReference type="InterPro" id="IPR051788">
    <property type="entry name" value="MFS_Transporter"/>
</dbReference>
<dbReference type="InterPro" id="IPR036259">
    <property type="entry name" value="MFS_trans_sf"/>
</dbReference>
<protein>
    <submittedName>
        <fullName evidence="9">MFS transporter</fullName>
    </submittedName>
</protein>